<dbReference type="OrthoDB" id="582614at2"/>
<dbReference type="EMBL" id="PVWG01000120">
    <property type="protein sequence ID" value="PSB13777.1"/>
    <property type="molecule type" value="Genomic_DNA"/>
</dbReference>
<dbReference type="GO" id="GO:0004803">
    <property type="term" value="F:transposase activity"/>
    <property type="evidence" value="ECO:0007669"/>
    <property type="project" value="InterPro"/>
</dbReference>
<evidence type="ECO:0000259" key="3">
    <source>
        <dbReference type="Pfam" id="PF13808"/>
    </source>
</evidence>
<reference evidence="4 5" key="1">
    <citation type="submission" date="2018-02" db="EMBL/GenBank/DDBJ databases">
        <authorList>
            <person name="Cohen D.B."/>
            <person name="Kent A.D."/>
        </authorList>
    </citation>
    <scope>NUCLEOTIDE SEQUENCE [LARGE SCALE GENOMIC DNA]</scope>
    <source>
        <strain evidence="4 5">ULC007</strain>
    </source>
</reference>
<dbReference type="GO" id="GO:0006313">
    <property type="term" value="P:DNA transposition"/>
    <property type="evidence" value="ECO:0007669"/>
    <property type="project" value="InterPro"/>
</dbReference>
<dbReference type="Pfam" id="PF01609">
    <property type="entry name" value="DDE_Tnp_1"/>
    <property type="match status" value="1"/>
</dbReference>
<dbReference type="STRING" id="1920490.GCA_001895925_00223"/>
<dbReference type="NCBIfam" id="NF033564">
    <property type="entry name" value="transpos_ISAs1"/>
    <property type="match status" value="1"/>
</dbReference>
<keyword evidence="5" id="KW-1185">Reference proteome</keyword>
<dbReference type="RefSeq" id="WP_073075380.1">
    <property type="nucleotide sequence ID" value="NZ_MPPI01000106.1"/>
</dbReference>
<comment type="caution">
    <text evidence="4">The sequence shown here is derived from an EMBL/GenBank/DDBJ whole genome shotgun (WGS) entry which is preliminary data.</text>
</comment>
<dbReference type="Proteomes" id="UP000238634">
    <property type="component" value="Unassembled WGS sequence"/>
</dbReference>
<dbReference type="InterPro" id="IPR051698">
    <property type="entry name" value="Transposase_11-like"/>
</dbReference>
<keyword evidence="1" id="KW-0472">Membrane</keyword>
<evidence type="ECO:0000256" key="1">
    <source>
        <dbReference type="SAM" id="Phobius"/>
    </source>
</evidence>
<dbReference type="AlphaFoldDB" id="A0A2T1CZW7"/>
<dbReference type="InterPro" id="IPR002559">
    <property type="entry name" value="Transposase_11"/>
</dbReference>
<feature type="transmembrane region" description="Helical" evidence="1">
    <location>
        <begin position="21"/>
        <end position="41"/>
    </location>
</feature>
<sequence length="371" mass="41593">MSLIDQLKTIPDPRSKRGQSHPLWLVLFLALLGSLCGYWGYRPIALFCQKHHASLCDLLELDPQTTQFPSYSTVRRVFLQVDAAAWVDAFNVWALLHAPALAGLLWSIDGKSIKCTSVGGNSSAQNFATLVSVYGQQAGVVQLALMYNAQESEIEVAKRLLRTVTTAPALAQSLPVGFSLDALHAQVETLTLINAQESHYLVGLKANQKTLHQRLHHLRQQGLPLSQTSHSERVHGRQTQRTVQVYAAPDELPKRWSSAGITRVIWVNRQGIRAGKPFQEAQCYLSNLTLDAPAFLELTRSHWQIENGLHWVKDVTLQEDDPPRRGGYAPISWAIFNSFLITLARRLGCRTLPDCIRDLANQVHQVFRWLT</sequence>
<evidence type="ECO:0000313" key="4">
    <source>
        <dbReference type="EMBL" id="PSB13777.1"/>
    </source>
</evidence>
<evidence type="ECO:0008006" key="6">
    <source>
        <dbReference type="Google" id="ProtNLM"/>
    </source>
</evidence>
<dbReference type="PANTHER" id="PTHR30298:SF0">
    <property type="entry name" value="PROTEIN YBFL-RELATED"/>
    <property type="match status" value="1"/>
</dbReference>
<organism evidence="4 5">
    <name type="scientific">Phormidesmis priestleyi ULC007</name>
    <dbReference type="NCBI Taxonomy" id="1920490"/>
    <lineage>
        <taxon>Bacteria</taxon>
        <taxon>Bacillati</taxon>
        <taxon>Cyanobacteriota</taxon>
        <taxon>Cyanophyceae</taxon>
        <taxon>Leptolyngbyales</taxon>
        <taxon>Leptolyngbyaceae</taxon>
        <taxon>Phormidesmis</taxon>
    </lineage>
</organism>
<reference evidence="4 5" key="2">
    <citation type="submission" date="2018-03" db="EMBL/GenBank/DDBJ databases">
        <title>The ancient ancestry and fast evolution of plastids.</title>
        <authorList>
            <person name="Moore K.R."/>
            <person name="Magnabosco C."/>
            <person name="Momper L."/>
            <person name="Gold D.A."/>
            <person name="Bosak T."/>
            <person name="Fournier G.P."/>
        </authorList>
    </citation>
    <scope>NUCLEOTIDE SEQUENCE [LARGE SCALE GENOMIC DNA]</scope>
    <source>
        <strain evidence="4 5">ULC007</strain>
    </source>
</reference>
<protein>
    <recommendedName>
        <fullName evidence="6">ISAs1 family transposase</fullName>
    </recommendedName>
</protein>
<dbReference type="GO" id="GO:0003677">
    <property type="term" value="F:DNA binding"/>
    <property type="evidence" value="ECO:0007669"/>
    <property type="project" value="InterPro"/>
</dbReference>
<name>A0A2T1CZW7_9CYAN</name>
<keyword evidence="1" id="KW-1133">Transmembrane helix</keyword>
<gene>
    <name evidence="4" type="ORF">C7B65_26900</name>
</gene>
<dbReference type="Pfam" id="PF13808">
    <property type="entry name" value="DDE_Tnp_1_assoc"/>
    <property type="match status" value="1"/>
</dbReference>
<evidence type="ECO:0000313" key="5">
    <source>
        <dbReference type="Proteomes" id="UP000238634"/>
    </source>
</evidence>
<accession>A0A2T1CZW7</accession>
<feature type="domain" description="H repeat-associated protein N-terminal" evidence="3">
    <location>
        <begin position="5"/>
        <end position="94"/>
    </location>
</feature>
<evidence type="ECO:0000259" key="2">
    <source>
        <dbReference type="Pfam" id="PF01609"/>
    </source>
</evidence>
<dbReference type="PANTHER" id="PTHR30298">
    <property type="entry name" value="H REPEAT-ASSOCIATED PREDICTED TRANSPOSASE"/>
    <property type="match status" value="1"/>
</dbReference>
<feature type="domain" description="Transposase IS4-like" evidence="2">
    <location>
        <begin position="108"/>
        <end position="319"/>
    </location>
</feature>
<proteinExistence type="predicted"/>
<keyword evidence="1" id="KW-0812">Transmembrane</keyword>
<dbReference type="InterPro" id="IPR032806">
    <property type="entry name" value="YbfD_N"/>
</dbReference>
<dbReference type="InterPro" id="IPR047647">
    <property type="entry name" value="ISAs1_transpos"/>
</dbReference>